<proteinExistence type="predicted"/>
<dbReference type="AlphaFoldDB" id="A0A9P6JIA9"/>
<organism evidence="2 3">
    <name type="scientific">Crepidotus variabilis</name>
    <dbReference type="NCBI Taxonomy" id="179855"/>
    <lineage>
        <taxon>Eukaryota</taxon>
        <taxon>Fungi</taxon>
        <taxon>Dikarya</taxon>
        <taxon>Basidiomycota</taxon>
        <taxon>Agaricomycotina</taxon>
        <taxon>Agaricomycetes</taxon>
        <taxon>Agaricomycetidae</taxon>
        <taxon>Agaricales</taxon>
        <taxon>Agaricineae</taxon>
        <taxon>Crepidotaceae</taxon>
        <taxon>Crepidotus</taxon>
    </lineage>
</organism>
<feature type="compositionally biased region" description="Basic and acidic residues" evidence="1">
    <location>
        <begin position="53"/>
        <end position="66"/>
    </location>
</feature>
<evidence type="ECO:0000256" key="1">
    <source>
        <dbReference type="SAM" id="MobiDB-lite"/>
    </source>
</evidence>
<dbReference type="Proteomes" id="UP000807306">
    <property type="component" value="Unassembled WGS sequence"/>
</dbReference>
<keyword evidence="3" id="KW-1185">Reference proteome</keyword>
<evidence type="ECO:0000313" key="2">
    <source>
        <dbReference type="EMBL" id="KAF9521884.1"/>
    </source>
</evidence>
<protein>
    <submittedName>
        <fullName evidence="2">Uncharacterized protein</fullName>
    </submittedName>
</protein>
<accession>A0A9P6JIA9</accession>
<comment type="caution">
    <text evidence="2">The sequence shown here is derived from an EMBL/GenBank/DDBJ whole genome shotgun (WGS) entry which is preliminary data.</text>
</comment>
<feature type="region of interest" description="Disordered" evidence="1">
    <location>
        <begin position="53"/>
        <end position="74"/>
    </location>
</feature>
<gene>
    <name evidence="2" type="ORF">CPB83DRAFT_865168</name>
</gene>
<dbReference type="EMBL" id="MU157977">
    <property type="protein sequence ID" value="KAF9521884.1"/>
    <property type="molecule type" value="Genomic_DNA"/>
</dbReference>
<name>A0A9P6JIA9_9AGAR</name>
<sequence length="74" mass="8135">MPSFSISIGLRCSLLRTRTSDRYSHRVLIFAPTASIYFSQLLASSLKPLRLHSEGPADMAPHRDRFCGSGLPGS</sequence>
<reference evidence="2" key="1">
    <citation type="submission" date="2020-11" db="EMBL/GenBank/DDBJ databases">
        <authorList>
            <consortium name="DOE Joint Genome Institute"/>
            <person name="Ahrendt S."/>
            <person name="Riley R."/>
            <person name="Andreopoulos W."/>
            <person name="Labutti K."/>
            <person name="Pangilinan J."/>
            <person name="Ruiz-Duenas F.J."/>
            <person name="Barrasa J.M."/>
            <person name="Sanchez-Garcia M."/>
            <person name="Camarero S."/>
            <person name="Miyauchi S."/>
            <person name="Serrano A."/>
            <person name="Linde D."/>
            <person name="Babiker R."/>
            <person name="Drula E."/>
            <person name="Ayuso-Fernandez I."/>
            <person name="Pacheco R."/>
            <person name="Padilla G."/>
            <person name="Ferreira P."/>
            <person name="Barriuso J."/>
            <person name="Kellner H."/>
            <person name="Castanera R."/>
            <person name="Alfaro M."/>
            <person name="Ramirez L."/>
            <person name="Pisabarro A.G."/>
            <person name="Kuo A."/>
            <person name="Tritt A."/>
            <person name="Lipzen A."/>
            <person name="He G."/>
            <person name="Yan M."/>
            <person name="Ng V."/>
            <person name="Cullen D."/>
            <person name="Martin F."/>
            <person name="Rosso M.-N."/>
            <person name="Henrissat B."/>
            <person name="Hibbett D."/>
            <person name="Martinez A.T."/>
            <person name="Grigoriev I.V."/>
        </authorList>
    </citation>
    <scope>NUCLEOTIDE SEQUENCE</scope>
    <source>
        <strain evidence="2">CBS 506.95</strain>
    </source>
</reference>
<evidence type="ECO:0000313" key="3">
    <source>
        <dbReference type="Proteomes" id="UP000807306"/>
    </source>
</evidence>